<organism evidence="2 3">
    <name type="scientific">Cryptosporangium japonicum</name>
    <dbReference type="NCBI Taxonomy" id="80872"/>
    <lineage>
        <taxon>Bacteria</taxon>
        <taxon>Bacillati</taxon>
        <taxon>Actinomycetota</taxon>
        <taxon>Actinomycetes</taxon>
        <taxon>Cryptosporangiales</taxon>
        <taxon>Cryptosporangiaceae</taxon>
        <taxon>Cryptosporangium</taxon>
    </lineage>
</organism>
<evidence type="ECO:0000256" key="1">
    <source>
        <dbReference type="SAM" id="MobiDB-lite"/>
    </source>
</evidence>
<reference evidence="2 3" key="1">
    <citation type="journal article" date="2019" name="Int. J. Syst. Evol. Microbiol.">
        <title>The Global Catalogue of Microorganisms (GCM) 10K type strain sequencing project: providing services to taxonomists for standard genome sequencing and annotation.</title>
        <authorList>
            <consortium name="The Broad Institute Genomics Platform"/>
            <consortium name="The Broad Institute Genome Sequencing Center for Infectious Disease"/>
            <person name="Wu L."/>
            <person name="Ma J."/>
        </authorList>
    </citation>
    <scope>NUCLEOTIDE SEQUENCE [LARGE SCALE GENOMIC DNA]</scope>
    <source>
        <strain evidence="2 3">JCM 10425</strain>
    </source>
</reference>
<feature type="region of interest" description="Disordered" evidence="1">
    <location>
        <begin position="127"/>
        <end position="172"/>
    </location>
</feature>
<dbReference type="Proteomes" id="UP001500967">
    <property type="component" value="Unassembled WGS sequence"/>
</dbReference>
<name>A0ABN0UY26_9ACTN</name>
<evidence type="ECO:0000313" key="2">
    <source>
        <dbReference type="EMBL" id="GAA0265490.1"/>
    </source>
</evidence>
<sequence>MPRAAPGEPVEQHRLEPVHRLAEARLRCAARLELVPQRTQVRRLVVGEQREQPVGRGLLAFTLPHDRGRVEHRAVAGVDLHQVVDDHQPHRVADVDRLVGVLGQQQHHQREVPGVLGVVLPTLGRGQRRRPQDGLELVDLGDERQLPPEPLVETVGQRVAIDEHGAHPKSSG</sequence>
<accession>A0ABN0UY26</accession>
<evidence type="ECO:0000313" key="3">
    <source>
        <dbReference type="Proteomes" id="UP001500967"/>
    </source>
</evidence>
<keyword evidence="3" id="KW-1185">Reference proteome</keyword>
<protein>
    <submittedName>
        <fullName evidence="2">Uncharacterized protein</fullName>
    </submittedName>
</protein>
<gene>
    <name evidence="2" type="ORF">GCM10009539_60040</name>
</gene>
<dbReference type="EMBL" id="BAAAGX010000025">
    <property type="protein sequence ID" value="GAA0265490.1"/>
    <property type="molecule type" value="Genomic_DNA"/>
</dbReference>
<proteinExistence type="predicted"/>
<comment type="caution">
    <text evidence="2">The sequence shown here is derived from an EMBL/GenBank/DDBJ whole genome shotgun (WGS) entry which is preliminary data.</text>
</comment>